<dbReference type="SUPFAM" id="SSF50494">
    <property type="entry name" value="Trypsin-like serine proteases"/>
    <property type="match status" value="1"/>
</dbReference>
<dbReference type="InterPro" id="IPR036034">
    <property type="entry name" value="PDZ_sf"/>
</dbReference>
<feature type="compositionally biased region" description="Basic and acidic residues" evidence="4">
    <location>
        <begin position="368"/>
        <end position="383"/>
    </location>
</feature>
<accession>H5S878</accession>
<dbReference type="SMART" id="SM00228">
    <property type="entry name" value="PDZ"/>
    <property type="match status" value="1"/>
</dbReference>
<proteinExistence type="inferred from homology"/>
<dbReference type="PANTHER" id="PTHR22939">
    <property type="entry name" value="SERINE PROTEASE FAMILY S1C HTRA-RELATED"/>
    <property type="match status" value="1"/>
</dbReference>
<dbReference type="PANTHER" id="PTHR22939:SF129">
    <property type="entry name" value="SERINE PROTEASE HTRA2, MITOCHONDRIAL"/>
    <property type="match status" value="1"/>
</dbReference>
<evidence type="ECO:0000256" key="4">
    <source>
        <dbReference type="SAM" id="MobiDB-lite"/>
    </source>
</evidence>
<dbReference type="AlphaFoldDB" id="H5S878"/>
<name>H5S878_9BACT</name>
<dbReference type="Pfam" id="PF00595">
    <property type="entry name" value="PDZ"/>
    <property type="match status" value="1"/>
</dbReference>
<evidence type="ECO:0000259" key="5">
    <source>
        <dbReference type="SMART" id="SM00228"/>
    </source>
</evidence>
<dbReference type="InterPro" id="IPR001478">
    <property type="entry name" value="PDZ"/>
</dbReference>
<dbReference type="InterPro" id="IPR001940">
    <property type="entry name" value="Peptidase_S1C"/>
</dbReference>
<dbReference type="InterPro" id="IPR009003">
    <property type="entry name" value="Peptidase_S1_PA"/>
</dbReference>
<dbReference type="SUPFAM" id="SSF50156">
    <property type="entry name" value="PDZ domain-like"/>
    <property type="match status" value="1"/>
</dbReference>
<dbReference type="EMBL" id="AP011626">
    <property type="protein sequence ID" value="BAL52364.1"/>
    <property type="molecule type" value="Genomic_DNA"/>
</dbReference>
<reference evidence="6" key="2">
    <citation type="journal article" date="2012" name="PLoS ONE">
        <title>A Deeply Branching Thermophilic Bacterium with an Ancient Acetyl-CoA Pathway Dominates a Subsurface Ecosystem.</title>
        <authorList>
            <person name="Takami H."/>
            <person name="Noguchi H."/>
            <person name="Takaki Y."/>
            <person name="Uchiyama I."/>
            <person name="Toyoda A."/>
            <person name="Nishi S."/>
            <person name="Chee G.-J."/>
            <person name="Arai W."/>
            <person name="Nunoura T."/>
            <person name="Itoh T."/>
            <person name="Hattori M."/>
            <person name="Takai K."/>
        </authorList>
    </citation>
    <scope>NUCLEOTIDE SEQUENCE</scope>
</reference>
<feature type="domain" description="PDZ" evidence="5">
    <location>
        <begin position="258"/>
        <end position="344"/>
    </location>
</feature>
<dbReference type="Gene3D" id="2.40.10.120">
    <property type="match status" value="1"/>
</dbReference>
<feature type="region of interest" description="Disordered" evidence="4">
    <location>
        <begin position="368"/>
        <end position="397"/>
    </location>
</feature>
<evidence type="ECO:0000256" key="1">
    <source>
        <dbReference type="ARBA" id="ARBA00010541"/>
    </source>
</evidence>
<organism evidence="6">
    <name type="scientific">uncultured Planctomycetota bacterium</name>
    <dbReference type="NCBI Taxonomy" id="120965"/>
    <lineage>
        <taxon>Bacteria</taxon>
        <taxon>Pseudomonadati</taxon>
        <taxon>Planctomycetota</taxon>
        <taxon>environmental samples</taxon>
    </lineage>
</organism>
<evidence type="ECO:0000256" key="3">
    <source>
        <dbReference type="ARBA" id="ARBA00022801"/>
    </source>
</evidence>
<dbReference type="Pfam" id="PF13365">
    <property type="entry name" value="Trypsin_2"/>
    <property type="match status" value="1"/>
</dbReference>
<dbReference type="PRINTS" id="PR00834">
    <property type="entry name" value="PROTEASES2C"/>
</dbReference>
<protein>
    <submittedName>
        <fullName evidence="6">Periplasmic serine proteinase DO</fullName>
    </submittedName>
</protein>
<dbReference type="GO" id="GO:0004252">
    <property type="term" value="F:serine-type endopeptidase activity"/>
    <property type="evidence" value="ECO:0007669"/>
    <property type="project" value="InterPro"/>
</dbReference>
<keyword evidence="3" id="KW-0378">Hydrolase</keyword>
<dbReference type="MEROPS" id="S01.491"/>
<evidence type="ECO:0000313" key="6">
    <source>
        <dbReference type="EMBL" id="BAL52364.1"/>
    </source>
</evidence>
<dbReference type="GO" id="GO:0006508">
    <property type="term" value="P:proteolysis"/>
    <property type="evidence" value="ECO:0007669"/>
    <property type="project" value="UniProtKB-KW"/>
</dbReference>
<dbReference type="Gene3D" id="2.30.42.10">
    <property type="match status" value="1"/>
</dbReference>
<gene>
    <name evidence="6" type="ORF">HGMM_F01A04C11</name>
</gene>
<comment type="similarity">
    <text evidence="1">Belongs to the peptidase S1C family.</text>
</comment>
<sequence>MLRVRLPLAEERAGMEIRGMNQRQERVRVLVSFWLASLWLVSGLGLLGALALDPIVLQDEAQRIAVIEKLTPSVVAVFDRIGRGGGSGVLIDEQGYALTNFHVVQPTGPTPRCGLADGQLYDAVVVGLDPVGDVAVIKLIPPKPEFRFPYAPLGDSDTVRAGDWSVAAGNPFLLATDFRPTITFGLVSGIHRYQYPAGTYLEYTDCIQIDTSINPGNSGGPLFNVRGEVIGINGRGSFEKRGRVNSGVGYAISINQIKNFLGHLRGGLLVDHATMGAAARTGEDGRAYVFDILERSDAYRRGLRIGDMIVSVNDRPIGNANQFKNVLGIFPKGWRIPIVYERVDKDESRVVRKEILVRLMGLIPREIPEERKPEKPEEPKPGEKPVPGKPIPLKPQRLIKPEGEGAKYYVPRPGFGNYYFNELERKRVLQALPQANLPTDVPWLLQGEVDVYDETTGKPVRHPFTLRLNGKTVRMRLGSLDYETEPLRVGEAIANLRQPPGSGGLLVAMHYWRVLLVEQEKGFEQGLFYGGYEPFYPDGTSKSRTMTEVLNGTSGPFSVKIFTQPSQKRLCGLECYPEEDADPCELIFSPEPGPRPAIPAKVEVRFGDRHWGTLHIQKCEPDTTQGKP</sequence>
<reference evidence="6" key="1">
    <citation type="journal article" date="2005" name="Environ. Microbiol.">
        <title>Genetic and functional properties of uncultivated thermophilic crenarchaeotes from a subsurface gold mine as revealed by analysis of genome fragments.</title>
        <authorList>
            <person name="Nunoura T."/>
            <person name="Hirayama H."/>
            <person name="Takami H."/>
            <person name="Oida H."/>
            <person name="Nishi S."/>
            <person name="Shimamura S."/>
            <person name="Suzuki Y."/>
            <person name="Inagaki F."/>
            <person name="Takai K."/>
            <person name="Nealson K.H."/>
            <person name="Horikoshi K."/>
        </authorList>
    </citation>
    <scope>NUCLEOTIDE SEQUENCE</scope>
</reference>
<keyword evidence="2" id="KW-0645">Protease</keyword>
<evidence type="ECO:0000256" key="2">
    <source>
        <dbReference type="ARBA" id="ARBA00022670"/>
    </source>
</evidence>